<dbReference type="Pfam" id="PF04266">
    <property type="entry name" value="ASCH"/>
    <property type="match status" value="1"/>
</dbReference>
<reference evidence="2" key="1">
    <citation type="journal article" date="2022" name="Front. Microbiol.">
        <title>New perspectives on an old grouping: The genomic and phenotypic variability of Oxalobacter formigenes and the implications for calcium oxalate stone prevention.</title>
        <authorList>
            <person name="Chmiel J.A."/>
            <person name="Carr C."/>
            <person name="Stuivenberg G.A."/>
            <person name="Venema R."/>
            <person name="Chanyi R.M."/>
            <person name="Al K.F."/>
            <person name="Giguere D."/>
            <person name="Say H."/>
            <person name="Akouris P.P."/>
            <person name="Dominguez Romero S.A."/>
            <person name="Kwong A."/>
            <person name="Tai V."/>
            <person name="Koval S.F."/>
            <person name="Razvi H."/>
            <person name="Bjazevic J."/>
            <person name="Burton J.P."/>
        </authorList>
    </citation>
    <scope>NUCLEOTIDE SEQUENCE</scope>
    <source>
        <strain evidence="2">WoOx3</strain>
    </source>
</reference>
<gene>
    <name evidence="2" type="ORF">NB640_05645</name>
</gene>
<evidence type="ECO:0000313" key="2">
    <source>
        <dbReference type="EMBL" id="WAW11114.1"/>
    </source>
</evidence>
<feature type="domain" description="ASCH" evidence="1">
    <location>
        <begin position="5"/>
        <end position="99"/>
    </location>
</feature>
<dbReference type="InterPro" id="IPR007374">
    <property type="entry name" value="ASCH_domain"/>
</dbReference>
<dbReference type="RefSeq" id="WP_269310225.1">
    <property type="nucleotide sequence ID" value="NZ_CP098242.1"/>
</dbReference>
<evidence type="ECO:0000259" key="1">
    <source>
        <dbReference type="SMART" id="SM01022"/>
    </source>
</evidence>
<organism evidence="2 3">
    <name type="scientific">Oxalobacter vibrioformis</name>
    <dbReference type="NCBI Taxonomy" id="933080"/>
    <lineage>
        <taxon>Bacteria</taxon>
        <taxon>Pseudomonadati</taxon>
        <taxon>Pseudomonadota</taxon>
        <taxon>Betaproteobacteria</taxon>
        <taxon>Burkholderiales</taxon>
        <taxon>Oxalobacteraceae</taxon>
        <taxon>Oxalobacter</taxon>
    </lineage>
</organism>
<name>A0A9E9P3L3_9BURK</name>
<protein>
    <submittedName>
        <fullName evidence="2">ASCH domain-containing protein</fullName>
    </submittedName>
</protein>
<dbReference type="SUPFAM" id="SSF88697">
    <property type="entry name" value="PUA domain-like"/>
    <property type="match status" value="1"/>
</dbReference>
<evidence type="ECO:0000313" key="3">
    <source>
        <dbReference type="Proteomes" id="UP001156215"/>
    </source>
</evidence>
<dbReference type="Gene3D" id="2.30.130.30">
    <property type="entry name" value="Hypothetical protein"/>
    <property type="match status" value="1"/>
</dbReference>
<dbReference type="KEGG" id="ovb:NB640_05645"/>
<sequence>MKVLLSIKPEYAEKILDGQKLFEFRKAIPKATGVKTAVIYATMPVGKVIGEFDIDEFMSDTPNDLWSATSEFSGITKKFFNEYFRGRKTAYAIKIGVARRYKKPLDIKTILGREMPPQSFCYL</sequence>
<dbReference type="AlphaFoldDB" id="A0A9E9P3L3"/>
<dbReference type="SMART" id="SM01022">
    <property type="entry name" value="ASCH"/>
    <property type="match status" value="1"/>
</dbReference>
<keyword evidence="3" id="KW-1185">Reference proteome</keyword>
<accession>A0A9E9P3L3</accession>
<dbReference type="EMBL" id="CP098242">
    <property type="protein sequence ID" value="WAW11114.1"/>
    <property type="molecule type" value="Genomic_DNA"/>
</dbReference>
<proteinExistence type="predicted"/>
<dbReference type="InterPro" id="IPR015947">
    <property type="entry name" value="PUA-like_sf"/>
</dbReference>
<dbReference type="Proteomes" id="UP001156215">
    <property type="component" value="Chromosome"/>
</dbReference>